<dbReference type="PANTHER" id="PTHR47505:SF1">
    <property type="entry name" value="DNA UTILIZATION PROTEIN YHGH"/>
    <property type="match status" value="1"/>
</dbReference>
<dbReference type="PANTHER" id="PTHR47505">
    <property type="entry name" value="DNA UTILIZATION PROTEIN YHGH"/>
    <property type="match status" value="1"/>
</dbReference>
<dbReference type="GO" id="GO:0016757">
    <property type="term" value="F:glycosyltransferase activity"/>
    <property type="evidence" value="ECO:0007669"/>
    <property type="project" value="UniProtKB-KW"/>
</dbReference>
<dbReference type="InterPro" id="IPR051910">
    <property type="entry name" value="ComF/GntX_DNA_util-trans"/>
</dbReference>
<evidence type="ECO:0000313" key="2">
    <source>
        <dbReference type="EMBL" id="VAW92560.1"/>
    </source>
</evidence>
<keyword evidence="2" id="KW-0328">Glycosyltransferase</keyword>
<organism evidence="2">
    <name type="scientific">hydrothermal vent metagenome</name>
    <dbReference type="NCBI Taxonomy" id="652676"/>
    <lineage>
        <taxon>unclassified sequences</taxon>
        <taxon>metagenomes</taxon>
        <taxon>ecological metagenomes</taxon>
    </lineage>
</organism>
<dbReference type="Pfam" id="PF18912">
    <property type="entry name" value="DZR_2"/>
    <property type="match status" value="1"/>
</dbReference>
<gene>
    <name evidence="2" type="ORF">MNBD_GAMMA20-1645</name>
</gene>
<feature type="non-terminal residue" evidence="2">
    <location>
        <position position="135"/>
    </location>
</feature>
<evidence type="ECO:0000259" key="1">
    <source>
        <dbReference type="Pfam" id="PF18912"/>
    </source>
</evidence>
<dbReference type="SUPFAM" id="SSF53271">
    <property type="entry name" value="PRTase-like"/>
    <property type="match status" value="1"/>
</dbReference>
<keyword evidence="2" id="KW-0808">Transferase</keyword>
<feature type="domain" description="Double zinc ribbon" evidence="1">
    <location>
        <begin position="2"/>
        <end position="49"/>
    </location>
</feature>
<dbReference type="EMBL" id="UOFU01000001">
    <property type="protein sequence ID" value="VAW92560.1"/>
    <property type="molecule type" value="Genomic_DNA"/>
</dbReference>
<name>A0A3B0ZTM3_9ZZZZ</name>
<protein>
    <submittedName>
        <fullName evidence="2">Competence protein F homolog, phosphoribosyltransferase domain protein YhgH required for utilization of DNA as sole source of carbon and energy</fullName>
    </submittedName>
</protein>
<reference evidence="2" key="1">
    <citation type="submission" date="2018-06" db="EMBL/GenBank/DDBJ databases">
        <authorList>
            <person name="Zhirakovskaya E."/>
        </authorList>
    </citation>
    <scope>NUCLEOTIDE SEQUENCE</scope>
</reference>
<proteinExistence type="predicted"/>
<accession>A0A3B0ZTM3</accession>
<sequence>MLCGEQGASGLDLCHACRLDLPIIEAACTRCAIPLPVAHQHGSLCGPCQTDPPAFAHCLAPFAYHAPLDHLLKDLKFNRRLVLARTLGALMAQWLEGRTNGLPERIIPVPLHPARLRERGFNQSLELAHPIARRL</sequence>
<dbReference type="InterPro" id="IPR044005">
    <property type="entry name" value="DZR_2"/>
</dbReference>
<dbReference type="InterPro" id="IPR029057">
    <property type="entry name" value="PRTase-like"/>
</dbReference>
<dbReference type="AlphaFoldDB" id="A0A3B0ZTM3"/>